<name>A0A1E1M527_RHYSE</name>
<keyword evidence="2" id="KW-1185">Reference proteome</keyword>
<evidence type="ECO:0000313" key="1">
    <source>
        <dbReference type="EMBL" id="CZT44216.1"/>
    </source>
</evidence>
<organism evidence="1 2">
    <name type="scientific">Rhynchosporium secalis</name>
    <name type="common">Barley scald fungus</name>
    <dbReference type="NCBI Taxonomy" id="38038"/>
    <lineage>
        <taxon>Eukaryota</taxon>
        <taxon>Fungi</taxon>
        <taxon>Dikarya</taxon>
        <taxon>Ascomycota</taxon>
        <taxon>Pezizomycotina</taxon>
        <taxon>Leotiomycetes</taxon>
        <taxon>Helotiales</taxon>
        <taxon>Ploettnerulaceae</taxon>
        <taxon>Rhynchosporium</taxon>
    </lineage>
</organism>
<dbReference type="Proteomes" id="UP000177625">
    <property type="component" value="Unassembled WGS sequence"/>
</dbReference>
<accession>A0A1E1M527</accession>
<protein>
    <submittedName>
        <fullName evidence="1">Uncharacterized protein</fullName>
    </submittedName>
</protein>
<proteinExistence type="predicted"/>
<reference evidence="2" key="1">
    <citation type="submission" date="2016-03" db="EMBL/GenBank/DDBJ databases">
        <authorList>
            <person name="Guldener U."/>
        </authorList>
    </citation>
    <scope>NUCLEOTIDE SEQUENCE [LARGE SCALE GENOMIC DNA]</scope>
</reference>
<dbReference type="EMBL" id="FJVC01000163">
    <property type="protein sequence ID" value="CZT44216.1"/>
    <property type="molecule type" value="Genomic_DNA"/>
</dbReference>
<sequence length="297" mass="32356">MERTDQDFQDGLALDLFSPKNRTLIVKKNTAPLGAQFVTGTTGGPFVALSNYSYIIQMNETANDLIAKIEVPYRPEMLNTMGVLKGNTYVATLASDKKSWVVDDSTRNVHRSENNTRIIKMTSLDGEFLLVGRKTVDTSNIFVQYGQGATRTVNLTGGAGIQEAEFVDGLRFSVRASEAVKMNVDLKHGIDRATLPAGTQSLNSFMWIVNSSNPSAKVEAQMLVPFALRPAGSSPSTMLTVARRALNASSGQFTPVNKDAQFVRELPEDRIQIPGMTELDGQYIILVTEAKTIGGSK</sequence>
<dbReference type="AlphaFoldDB" id="A0A1E1M527"/>
<gene>
    <name evidence="1" type="ORF">RSE6_04354</name>
</gene>
<evidence type="ECO:0000313" key="2">
    <source>
        <dbReference type="Proteomes" id="UP000177625"/>
    </source>
</evidence>